<dbReference type="PANTHER" id="PTHR35813:SF1">
    <property type="entry name" value="INNER MEMBRANE PROTEIN YBAN"/>
    <property type="match status" value="1"/>
</dbReference>
<keyword evidence="2" id="KW-1133">Transmembrane helix</keyword>
<keyword evidence="1" id="KW-1003">Cell membrane</keyword>
<dbReference type="AlphaFoldDB" id="A0A3R8SSN8"/>
<evidence type="ECO:0000313" key="4">
    <source>
        <dbReference type="Proteomes" id="UP000276010"/>
    </source>
</evidence>
<dbReference type="STRING" id="1263831.F543_21990"/>
<dbReference type="Proteomes" id="UP000276010">
    <property type="component" value="Unassembled WGS sequence"/>
</dbReference>
<feature type="transmembrane region" description="Helical" evidence="2">
    <location>
        <begin position="97"/>
        <end position="113"/>
    </location>
</feature>
<dbReference type="Pfam" id="PF04304">
    <property type="entry name" value="DUF454"/>
    <property type="match status" value="1"/>
</dbReference>
<proteinExistence type="predicted"/>
<sequence>MKPIYIILGFIAVALGLIGIPTPGLPTTPFLLLAMYFFSKGSPRVQHWFMGTKLYKKYLKEYDEKRAMTMKQKLSILLVSAPFSIFAFFVLPNIWGKIVLALVIAYQYYYFFFKIKTLEKLA</sequence>
<comment type="subcellular location">
    <subcellularLocation>
        <location evidence="1">Cell inner membrane</location>
        <topology evidence="1">Multi-pass membrane protein</topology>
    </subcellularLocation>
</comment>
<keyword evidence="1" id="KW-0997">Cell inner membrane</keyword>
<dbReference type="PANTHER" id="PTHR35813">
    <property type="entry name" value="INNER MEMBRANE PROTEIN YBAN"/>
    <property type="match status" value="1"/>
</dbReference>
<dbReference type="EMBL" id="RRUC01000004">
    <property type="protein sequence ID" value="RRN05912.1"/>
    <property type="molecule type" value="Genomic_DNA"/>
</dbReference>
<dbReference type="RefSeq" id="WP_125134330.1">
    <property type="nucleotide sequence ID" value="NZ_RRUC01000004.1"/>
</dbReference>
<evidence type="ECO:0000256" key="2">
    <source>
        <dbReference type="SAM" id="Phobius"/>
    </source>
</evidence>
<dbReference type="GO" id="GO:0005886">
    <property type="term" value="C:plasma membrane"/>
    <property type="evidence" value="ECO:0007669"/>
    <property type="project" value="UniProtKB-SubCell"/>
</dbReference>
<accession>A0A3R8SSN8</accession>
<evidence type="ECO:0000313" key="3">
    <source>
        <dbReference type="EMBL" id="RRN05912.1"/>
    </source>
</evidence>
<organism evidence="3 4">
    <name type="scientific">Bibersteinia trehalosi</name>
    <name type="common">Pasteurella trehalosi</name>
    <dbReference type="NCBI Taxonomy" id="47735"/>
    <lineage>
        <taxon>Bacteria</taxon>
        <taxon>Pseudomonadati</taxon>
        <taxon>Pseudomonadota</taxon>
        <taxon>Gammaproteobacteria</taxon>
        <taxon>Pasteurellales</taxon>
        <taxon>Pasteurellaceae</taxon>
        <taxon>Bibersteinia</taxon>
    </lineage>
</organism>
<keyword evidence="1 2" id="KW-0472">Membrane</keyword>
<dbReference type="PIRSF" id="PIRSF016789">
    <property type="entry name" value="DUF454"/>
    <property type="match status" value="1"/>
</dbReference>
<evidence type="ECO:0000256" key="1">
    <source>
        <dbReference type="PIRNR" id="PIRNR016789"/>
    </source>
</evidence>
<comment type="caution">
    <text evidence="3">The sequence shown here is derived from an EMBL/GenBank/DDBJ whole genome shotgun (WGS) entry which is preliminary data.</text>
</comment>
<feature type="transmembrane region" description="Helical" evidence="2">
    <location>
        <begin position="74"/>
        <end position="91"/>
    </location>
</feature>
<name>A0A3R8SSN8_BIBTR</name>
<gene>
    <name evidence="3" type="ORF">EIM44_00860</name>
</gene>
<keyword evidence="2" id="KW-0812">Transmembrane</keyword>
<feature type="transmembrane region" description="Helical" evidence="2">
    <location>
        <begin position="6"/>
        <end position="38"/>
    </location>
</feature>
<protein>
    <recommendedName>
        <fullName evidence="1">Inner membrane protein</fullName>
    </recommendedName>
</protein>
<reference evidence="3 4" key="1">
    <citation type="submission" date="2018-11" db="EMBL/GenBank/DDBJ databases">
        <title>Whole genome sequence of Bibersteinia trehalosi strain OADDL-BT1 an multidrug resistant pathogen isolate.</title>
        <authorList>
            <person name="Couger M."/>
            <person name="Ramachandran A."/>
        </authorList>
    </citation>
    <scope>NUCLEOTIDE SEQUENCE [LARGE SCALE GENOMIC DNA]</scope>
    <source>
        <strain evidence="3 4">OADDL-BT1</strain>
    </source>
</reference>
<dbReference type="InterPro" id="IPR007401">
    <property type="entry name" value="DUF454"/>
</dbReference>